<evidence type="ECO:0000259" key="5">
    <source>
        <dbReference type="Pfam" id="PF00496"/>
    </source>
</evidence>
<dbReference type="InterPro" id="IPR006311">
    <property type="entry name" value="TAT_signal"/>
</dbReference>
<dbReference type="EMBL" id="SNYW01000013">
    <property type="protein sequence ID" value="TDQ78461.1"/>
    <property type="molecule type" value="Genomic_DNA"/>
</dbReference>
<feature type="domain" description="Solute-binding protein family 5" evidence="5">
    <location>
        <begin position="95"/>
        <end position="444"/>
    </location>
</feature>
<dbReference type="InterPro" id="IPR000914">
    <property type="entry name" value="SBP_5_dom"/>
</dbReference>
<dbReference type="GO" id="GO:0015833">
    <property type="term" value="P:peptide transport"/>
    <property type="evidence" value="ECO:0007669"/>
    <property type="project" value="TreeGrafter"/>
</dbReference>
<dbReference type="SUPFAM" id="SSF53850">
    <property type="entry name" value="Periplasmic binding protein-like II"/>
    <property type="match status" value="1"/>
</dbReference>
<dbReference type="PIRSF" id="PIRSF002741">
    <property type="entry name" value="MppA"/>
    <property type="match status" value="1"/>
</dbReference>
<dbReference type="RefSeq" id="WP_133614959.1">
    <property type="nucleotide sequence ID" value="NZ_SNYW01000013.1"/>
</dbReference>
<dbReference type="Gene3D" id="3.10.105.10">
    <property type="entry name" value="Dipeptide-binding Protein, Domain 3"/>
    <property type="match status" value="1"/>
</dbReference>
<reference evidence="6 7" key="1">
    <citation type="submission" date="2019-03" db="EMBL/GenBank/DDBJ databases">
        <title>Genomic Encyclopedia of Type Strains, Phase III (KMG-III): the genomes of soil and plant-associated and newly described type strains.</title>
        <authorList>
            <person name="Whitman W."/>
        </authorList>
    </citation>
    <scope>NUCLEOTIDE SEQUENCE [LARGE SCALE GENOMIC DNA]</scope>
    <source>
        <strain evidence="6 7">CGMCC 1.7660</strain>
    </source>
</reference>
<evidence type="ECO:0000256" key="4">
    <source>
        <dbReference type="ARBA" id="ARBA00022729"/>
    </source>
</evidence>
<dbReference type="InterPro" id="IPR039424">
    <property type="entry name" value="SBP_5"/>
</dbReference>
<proteinExistence type="inferred from homology"/>
<accession>A0A4V3DDW9</accession>
<dbReference type="Pfam" id="PF00496">
    <property type="entry name" value="SBP_bac_5"/>
    <property type="match status" value="1"/>
</dbReference>
<dbReference type="GO" id="GO:1904680">
    <property type="term" value="F:peptide transmembrane transporter activity"/>
    <property type="evidence" value="ECO:0007669"/>
    <property type="project" value="TreeGrafter"/>
</dbReference>
<dbReference type="Gene3D" id="3.90.76.10">
    <property type="entry name" value="Dipeptide-binding Protein, Domain 1"/>
    <property type="match status" value="1"/>
</dbReference>
<keyword evidence="4" id="KW-0732">Signal</keyword>
<dbReference type="CDD" id="cd08503">
    <property type="entry name" value="PBP2_NikA_DppA_OppA_like_17"/>
    <property type="match status" value="1"/>
</dbReference>
<comment type="subcellular location">
    <subcellularLocation>
        <location evidence="1">Periplasm</location>
    </subcellularLocation>
</comment>
<comment type="similarity">
    <text evidence="2">Belongs to the bacterial solute-binding protein 5 family.</text>
</comment>
<name>A0A4V3DDW9_9PROT</name>
<gene>
    <name evidence="6" type="ORF">A8950_3515</name>
</gene>
<evidence type="ECO:0000313" key="7">
    <source>
        <dbReference type="Proteomes" id="UP000295783"/>
    </source>
</evidence>
<dbReference type="Proteomes" id="UP000295783">
    <property type="component" value="Unassembled WGS sequence"/>
</dbReference>
<evidence type="ECO:0000313" key="6">
    <source>
        <dbReference type="EMBL" id="TDQ78461.1"/>
    </source>
</evidence>
<dbReference type="InterPro" id="IPR030678">
    <property type="entry name" value="Peptide/Ni-bd"/>
</dbReference>
<evidence type="ECO:0000256" key="3">
    <source>
        <dbReference type="ARBA" id="ARBA00022448"/>
    </source>
</evidence>
<evidence type="ECO:0000256" key="1">
    <source>
        <dbReference type="ARBA" id="ARBA00004418"/>
    </source>
</evidence>
<protein>
    <submittedName>
        <fullName evidence="6">Peptide/nickel transport system substrate-binding protein</fullName>
    </submittedName>
</protein>
<evidence type="ECO:0000256" key="2">
    <source>
        <dbReference type="ARBA" id="ARBA00005695"/>
    </source>
</evidence>
<dbReference type="AlphaFoldDB" id="A0A4V3DDW9"/>
<dbReference type="GO" id="GO:0030288">
    <property type="term" value="C:outer membrane-bounded periplasmic space"/>
    <property type="evidence" value="ECO:0007669"/>
    <property type="project" value="UniProtKB-ARBA"/>
</dbReference>
<keyword evidence="3" id="KW-0813">Transport</keyword>
<dbReference type="PANTHER" id="PTHR30290:SF10">
    <property type="entry name" value="PERIPLASMIC OLIGOPEPTIDE-BINDING PROTEIN-RELATED"/>
    <property type="match status" value="1"/>
</dbReference>
<sequence>MDLKTMKHFAAKGKMSRREFVQLAMAAGVTAAAAEGMFIKAARAEPKKGGRFRVAVGSGATTDTLDPATFPDTFNGLFGWGSIRSSLTEVTADGKVIPDLAESFEAADDGKTWIFTLRNGSEFHNGKSVDADDVVASINHHRGEDSKSAAKSLLTAVTDVKADGKNKVMVTLDAGNADFPFVIADYHLPIMPASEGKVDWQSGVGTGPYAMTAFEPGVRGEGKRFANYHRETYFDEIEVLTIIDVAARMNALTSGNVDFIDRVDLKTANRLAGGGNVSLAEVAGFAHYVAPMDVRVAPFDNKDVRLALKYAIDREEIVKKVLLGHGKPGNDNPIAPGVPYSHDPATKHTFDPEKAKFHLNKAGLSSLKVDLSAADAAFAGAVDAAQLMKESAAKCGIDINVIREADDAYWDSVWMKKPWCLSYWSGRPTPDLMFSTAYTTGAAWNDSFWSNARFDELLVQARSELDQVKRAAMYAEMQELVADDGGVVVLMFYNYVNAHANSVGRPEVIAPNWDVDGLKVTQRWWFA</sequence>
<keyword evidence="7" id="KW-1185">Reference proteome</keyword>
<dbReference type="Gene3D" id="3.40.190.10">
    <property type="entry name" value="Periplasmic binding protein-like II"/>
    <property type="match status" value="1"/>
</dbReference>
<dbReference type="OrthoDB" id="9803988at2"/>
<comment type="caution">
    <text evidence="6">The sequence shown here is derived from an EMBL/GenBank/DDBJ whole genome shotgun (WGS) entry which is preliminary data.</text>
</comment>
<organism evidence="6 7">
    <name type="scientific">Dongia mobilis</name>
    <dbReference type="NCBI Taxonomy" id="578943"/>
    <lineage>
        <taxon>Bacteria</taxon>
        <taxon>Pseudomonadati</taxon>
        <taxon>Pseudomonadota</taxon>
        <taxon>Alphaproteobacteria</taxon>
        <taxon>Rhodospirillales</taxon>
        <taxon>Dongiaceae</taxon>
        <taxon>Dongia</taxon>
    </lineage>
</organism>
<dbReference type="GO" id="GO:0043190">
    <property type="term" value="C:ATP-binding cassette (ABC) transporter complex"/>
    <property type="evidence" value="ECO:0007669"/>
    <property type="project" value="InterPro"/>
</dbReference>
<dbReference type="PANTHER" id="PTHR30290">
    <property type="entry name" value="PERIPLASMIC BINDING COMPONENT OF ABC TRANSPORTER"/>
    <property type="match status" value="1"/>
</dbReference>
<dbReference type="PROSITE" id="PS51318">
    <property type="entry name" value="TAT"/>
    <property type="match status" value="1"/>
</dbReference>